<dbReference type="eggNOG" id="ENOG502T0XD">
    <property type="taxonomic scope" value="Eukaryota"/>
</dbReference>
<dbReference type="AlphaFoldDB" id="E9HE25"/>
<gene>
    <name evidence="2" type="ORF">DAPPUDRAFT_113100</name>
</gene>
<protein>
    <recommendedName>
        <fullName evidence="4">Retrotransposon gag domain-containing protein</fullName>
    </recommendedName>
</protein>
<dbReference type="InParanoid" id="E9HE25"/>
<dbReference type="PANTHER" id="PTHR33223:SF6">
    <property type="entry name" value="CCHC-TYPE DOMAIN-CONTAINING PROTEIN"/>
    <property type="match status" value="1"/>
</dbReference>
<proteinExistence type="predicted"/>
<evidence type="ECO:0000313" key="2">
    <source>
        <dbReference type="EMBL" id="EFX70029.1"/>
    </source>
</evidence>
<keyword evidence="3" id="KW-1185">Reference proteome</keyword>
<feature type="region of interest" description="Disordered" evidence="1">
    <location>
        <begin position="333"/>
        <end position="356"/>
    </location>
</feature>
<dbReference type="EMBL" id="GL732626">
    <property type="protein sequence ID" value="EFX70029.1"/>
    <property type="molecule type" value="Genomic_DNA"/>
</dbReference>
<dbReference type="PhylomeDB" id="E9HE25"/>
<dbReference type="PANTHER" id="PTHR33223">
    <property type="entry name" value="CCHC-TYPE DOMAIN-CONTAINING PROTEIN"/>
    <property type="match status" value="1"/>
</dbReference>
<organism evidence="2 3">
    <name type="scientific">Daphnia pulex</name>
    <name type="common">Water flea</name>
    <dbReference type="NCBI Taxonomy" id="6669"/>
    <lineage>
        <taxon>Eukaryota</taxon>
        <taxon>Metazoa</taxon>
        <taxon>Ecdysozoa</taxon>
        <taxon>Arthropoda</taxon>
        <taxon>Crustacea</taxon>
        <taxon>Branchiopoda</taxon>
        <taxon>Diplostraca</taxon>
        <taxon>Cladocera</taxon>
        <taxon>Anomopoda</taxon>
        <taxon>Daphniidae</taxon>
        <taxon>Daphnia</taxon>
    </lineage>
</organism>
<reference evidence="2 3" key="1">
    <citation type="journal article" date="2011" name="Science">
        <title>The ecoresponsive genome of Daphnia pulex.</title>
        <authorList>
            <person name="Colbourne J.K."/>
            <person name="Pfrender M.E."/>
            <person name="Gilbert D."/>
            <person name="Thomas W.K."/>
            <person name="Tucker A."/>
            <person name="Oakley T.H."/>
            <person name="Tokishita S."/>
            <person name="Aerts A."/>
            <person name="Arnold G.J."/>
            <person name="Basu M.K."/>
            <person name="Bauer D.J."/>
            <person name="Caceres C.E."/>
            <person name="Carmel L."/>
            <person name="Casola C."/>
            <person name="Choi J.H."/>
            <person name="Detter J.C."/>
            <person name="Dong Q."/>
            <person name="Dusheyko S."/>
            <person name="Eads B.D."/>
            <person name="Frohlich T."/>
            <person name="Geiler-Samerotte K.A."/>
            <person name="Gerlach D."/>
            <person name="Hatcher P."/>
            <person name="Jogdeo S."/>
            <person name="Krijgsveld J."/>
            <person name="Kriventseva E.V."/>
            <person name="Kultz D."/>
            <person name="Laforsch C."/>
            <person name="Lindquist E."/>
            <person name="Lopez J."/>
            <person name="Manak J.R."/>
            <person name="Muller J."/>
            <person name="Pangilinan J."/>
            <person name="Patwardhan R.P."/>
            <person name="Pitluck S."/>
            <person name="Pritham E.J."/>
            <person name="Rechtsteiner A."/>
            <person name="Rho M."/>
            <person name="Rogozin I.B."/>
            <person name="Sakarya O."/>
            <person name="Salamov A."/>
            <person name="Schaack S."/>
            <person name="Shapiro H."/>
            <person name="Shiga Y."/>
            <person name="Skalitzky C."/>
            <person name="Smith Z."/>
            <person name="Souvorov A."/>
            <person name="Sung W."/>
            <person name="Tang Z."/>
            <person name="Tsuchiya D."/>
            <person name="Tu H."/>
            <person name="Vos H."/>
            <person name="Wang M."/>
            <person name="Wolf Y.I."/>
            <person name="Yamagata H."/>
            <person name="Yamada T."/>
            <person name="Ye Y."/>
            <person name="Shaw J.R."/>
            <person name="Andrews J."/>
            <person name="Crease T.J."/>
            <person name="Tang H."/>
            <person name="Lucas S.M."/>
            <person name="Robertson H.M."/>
            <person name="Bork P."/>
            <person name="Koonin E.V."/>
            <person name="Zdobnov E.M."/>
            <person name="Grigoriev I.V."/>
            <person name="Lynch M."/>
            <person name="Boore J.L."/>
        </authorList>
    </citation>
    <scope>NUCLEOTIDE SEQUENCE [LARGE SCALE GENOMIC DNA]</scope>
</reference>
<dbReference type="HOGENOM" id="CLU_759226_0_0_1"/>
<dbReference type="KEGG" id="dpx:DAPPUDRAFT_113100"/>
<evidence type="ECO:0008006" key="4">
    <source>
        <dbReference type="Google" id="ProtNLM"/>
    </source>
</evidence>
<name>E9HE25_DAPPU</name>
<evidence type="ECO:0000313" key="3">
    <source>
        <dbReference type="Proteomes" id="UP000000305"/>
    </source>
</evidence>
<dbReference type="Proteomes" id="UP000000305">
    <property type="component" value="Unassembled WGS sequence"/>
</dbReference>
<accession>E9HE25</accession>
<evidence type="ECO:0000256" key="1">
    <source>
        <dbReference type="SAM" id="MobiDB-lite"/>
    </source>
</evidence>
<sequence length="365" mass="41105">MASSNKHGYARVSEPSEFSKCLHTRSSLNSLSSFSGGPTQRFDSWLDTFERIVNNSGFSDEEMVLELYKKMTDRAQKVTKYVLESGADEYTTVKARLIDHFHGDETVEKYLKKFEKASKKPGEKLCDFAIRLREIFKYAYPDAYTQDSFQIILQQKFIDGLDEKLQIKVKYKEFQTFDELVAEARKYSIRLETIEGSKGIPEFVNVINGTSDSKLRGSLAMRSWGTCSKPDFDLYDVHDKKLDTLGLIAFPTATFVFPQADKLPKGLEIFDFVNTVSKDGTYNMLILNNSLESVCIPRATHLGSIEVVGSQNGTTGMEGIMRKVEVIRGQYDTMGHRGTGEQGQGQRRRGGTTGMEGIMGKVEVI</sequence>